<sequence>MPTPDGTRLLLDAMLGKLATYLRMCGYDAAYALDRGVEADEALRTLAGEEGRLLLTRDTDLADRTADAVLLEARDVGTQLAELRDVGFELALDEPTRCSACNGELRELGNDEATPPSAPSTDERRVWRCRECGQPFWRGSHWDDVGARLEGLQRDRGETYRPD</sequence>
<protein>
    <submittedName>
        <fullName evidence="2">Mut7-C RNAse domain-containing protein</fullName>
    </submittedName>
</protein>
<evidence type="ECO:0000313" key="2">
    <source>
        <dbReference type="EMBL" id="MFC6904180.1"/>
    </source>
</evidence>
<comment type="caution">
    <text evidence="2">The sequence shown here is derived from an EMBL/GenBank/DDBJ whole genome shotgun (WGS) entry which is preliminary data.</text>
</comment>
<gene>
    <name evidence="2" type="ORF">ACFQGH_03080</name>
</gene>
<evidence type="ECO:0000313" key="3">
    <source>
        <dbReference type="Proteomes" id="UP001596312"/>
    </source>
</evidence>
<dbReference type="PANTHER" id="PTHR39081:SF1">
    <property type="entry name" value="MUT7-C RNASE DOMAIN-CONTAINING PROTEIN"/>
    <property type="match status" value="1"/>
</dbReference>
<dbReference type="Pfam" id="PF01927">
    <property type="entry name" value="Mut7-C"/>
    <property type="match status" value="1"/>
</dbReference>
<feature type="domain" description="Mut7-C RNAse" evidence="1">
    <location>
        <begin position="7"/>
        <end position="147"/>
    </location>
</feature>
<accession>A0ABD5V2B3</accession>
<evidence type="ECO:0000259" key="1">
    <source>
        <dbReference type="Pfam" id="PF01927"/>
    </source>
</evidence>
<dbReference type="RefSeq" id="WP_340602690.1">
    <property type="nucleotide sequence ID" value="NZ_JBBMXV010000001.1"/>
</dbReference>
<organism evidence="2 3">
    <name type="scientific">Halalkalicoccus tibetensis</name>
    <dbReference type="NCBI Taxonomy" id="175632"/>
    <lineage>
        <taxon>Archaea</taxon>
        <taxon>Methanobacteriati</taxon>
        <taxon>Methanobacteriota</taxon>
        <taxon>Stenosarchaea group</taxon>
        <taxon>Halobacteria</taxon>
        <taxon>Halobacteriales</taxon>
        <taxon>Halococcaceae</taxon>
        <taxon>Halalkalicoccus</taxon>
    </lineage>
</organism>
<dbReference type="Proteomes" id="UP001596312">
    <property type="component" value="Unassembled WGS sequence"/>
</dbReference>
<dbReference type="InterPro" id="IPR002782">
    <property type="entry name" value="Mut7-C_RNAse_dom"/>
</dbReference>
<dbReference type="AlphaFoldDB" id="A0ABD5V2B3"/>
<keyword evidence="3" id="KW-1185">Reference proteome</keyword>
<reference evidence="2 3" key="1">
    <citation type="journal article" date="2019" name="Int. J. Syst. Evol. Microbiol.">
        <title>The Global Catalogue of Microorganisms (GCM) 10K type strain sequencing project: providing services to taxonomists for standard genome sequencing and annotation.</title>
        <authorList>
            <consortium name="The Broad Institute Genomics Platform"/>
            <consortium name="The Broad Institute Genome Sequencing Center for Infectious Disease"/>
            <person name="Wu L."/>
            <person name="Ma J."/>
        </authorList>
    </citation>
    <scope>NUCLEOTIDE SEQUENCE [LARGE SCALE GENOMIC DNA]</scope>
    <source>
        <strain evidence="2 3">CGMCC 1.3240</strain>
    </source>
</reference>
<dbReference type="PANTHER" id="PTHR39081">
    <property type="entry name" value="MUT7-C DOMAIN-CONTAINING PROTEIN"/>
    <property type="match status" value="1"/>
</dbReference>
<proteinExistence type="predicted"/>
<dbReference type="EMBL" id="JBHSXQ010000001">
    <property type="protein sequence ID" value="MFC6904180.1"/>
    <property type="molecule type" value="Genomic_DNA"/>
</dbReference>
<name>A0ABD5V2B3_9EURY</name>